<evidence type="ECO:0000313" key="4">
    <source>
        <dbReference type="EMBL" id="CAE0419454.1"/>
    </source>
</evidence>
<feature type="compositionally biased region" description="Basic residues" evidence="2">
    <location>
        <begin position="679"/>
        <end position="689"/>
    </location>
</feature>
<dbReference type="EMBL" id="HBIM01021896">
    <property type="protein sequence ID" value="CAE0419454.1"/>
    <property type="molecule type" value="Transcribed_RNA"/>
</dbReference>
<feature type="region of interest" description="Disordered" evidence="2">
    <location>
        <begin position="662"/>
        <end position="713"/>
    </location>
</feature>
<proteinExistence type="predicted"/>
<name>A0A7S3LD01_9STRA</name>
<feature type="region of interest" description="Disordered" evidence="2">
    <location>
        <begin position="334"/>
        <end position="356"/>
    </location>
</feature>
<feature type="signal peptide" evidence="3">
    <location>
        <begin position="1"/>
        <end position="21"/>
    </location>
</feature>
<keyword evidence="1" id="KW-0175">Coiled coil</keyword>
<evidence type="ECO:0000256" key="2">
    <source>
        <dbReference type="SAM" id="MobiDB-lite"/>
    </source>
</evidence>
<evidence type="ECO:0000256" key="3">
    <source>
        <dbReference type="SAM" id="SignalP"/>
    </source>
</evidence>
<keyword evidence="3" id="KW-0732">Signal</keyword>
<feature type="coiled-coil region" evidence="1">
    <location>
        <begin position="512"/>
        <end position="553"/>
    </location>
</feature>
<sequence>MRLLLFPVSLLVTLFFSRVSAIRQGRPQQEHNGFALATVQQRKLNSAQYTIPTFALTFRSPNILQGDVREDLALLGSTLKGPLKNAVTEFVFESFREGIARLGQDISIPQMIRLLRYVNFDVTVVHSERNKEEDHSLRRDLQLGWFEFYAQFKGSAYFNEPVDPSTKPDDEYMEKLLGSWLEQYFVEDFSDLRQMLRSSEEPILQNLDYLVVLTDVIPDVFPYDEETPGLGAKAPNSSNANSSSDAAGKLMIIVLVVVGTATLGAMLLLVRPMVAKNRVHPQEGAFPRLGDESLPGRGGEEITVDTENMEESDLWLQQHRPELFRALQRSNSVRAMESSESSGNDGIMNTSPNSKSNPLQFLYGGLFVRRNKDEQLPSVSLASRDSQSIEAQEMVQEASQTWWQKLASSLQGHTLACDEDPSTYEFAFSDFPRHDGTPCLIFSETETGPVLRRVSVKDSPAAQPLSNDAFKRQLSMHDVSGNGELDDTDDTDIADVEFTTKLERLVAMRHRHYEKERLVQKARQERRKAEARERELKLRRHEMELDVEEIEASLTPRAVVRKNFNAENNFAEPARRVSHHRVTLSDSNYFAAVDEAMTKPDSKPQRGAIELGTINGGPSLRHDSEDLPPPPRYSGSHSRNLSDHSPRKLAEFSHIRNLSETSPEKLVVSQQPHPLLAQPKRRLAHRRSFSHGTQETEEKKIEHTGHQRNDSSAEDVMTFGIAAYAGFV</sequence>
<dbReference type="AlphaFoldDB" id="A0A7S3LD01"/>
<feature type="chain" id="PRO_5031393054" evidence="3">
    <location>
        <begin position="22"/>
        <end position="728"/>
    </location>
</feature>
<protein>
    <submittedName>
        <fullName evidence="4">Uncharacterized protein</fullName>
    </submittedName>
</protein>
<reference evidence="4" key="1">
    <citation type="submission" date="2021-01" db="EMBL/GenBank/DDBJ databases">
        <authorList>
            <person name="Corre E."/>
            <person name="Pelletier E."/>
            <person name="Niang G."/>
            <person name="Scheremetjew M."/>
            <person name="Finn R."/>
            <person name="Kale V."/>
            <person name="Holt S."/>
            <person name="Cochrane G."/>
            <person name="Meng A."/>
            <person name="Brown T."/>
            <person name="Cohen L."/>
        </authorList>
    </citation>
    <scope>NUCLEOTIDE SEQUENCE</scope>
    <source>
        <strain evidence="4">CCMP127</strain>
    </source>
</reference>
<feature type="region of interest" description="Disordered" evidence="2">
    <location>
        <begin position="598"/>
        <end position="646"/>
    </location>
</feature>
<evidence type="ECO:0000256" key="1">
    <source>
        <dbReference type="SAM" id="Coils"/>
    </source>
</evidence>
<accession>A0A7S3LD01</accession>
<organism evidence="4">
    <name type="scientific">Amphora coffeiformis</name>
    <dbReference type="NCBI Taxonomy" id="265554"/>
    <lineage>
        <taxon>Eukaryota</taxon>
        <taxon>Sar</taxon>
        <taxon>Stramenopiles</taxon>
        <taxon>Ochrophyta</taxon>
        <taxon>Bacillariophyta</taxon>
        <taxon>Bacillariophyceae</taxon>
        <taxon>Bacillariophycidae</taxon>
        <taxon>Thalassiophysales</taxon>
        <taxon>Catenulaceae</taxon>
        <taxon>Amphora</taxon>
    </lineage>
</organism>
<feature type="compositionally biased region" description="Basic and acidic residues" evidence="2">
    <location>
        <begin position="694"/>
        <end position="711"/>
    </location>
</feature>
<gene>
    <name evidence="4" type="ORF">ACOF00016_LOCUS16294</name>
</gene>